<dbReference type="AlphaFoldDB" id="A0A5P1FT90"/>
<evidence type="ECO:0000256" key="9">
    <source>
        <dbReference type="SAM" id="SignalP"/>
    </source>
</evidence>
<dbReference type="PROSITE" id="PS50011">
    <property type="entry name" value="PROTEIN_KINASE_DOM"/>
    <property type="match status" value="1"/>
</dbReference>
<evidence type="ECO:0000256" key="3">
    <source>
        <dbReference type="ARBA" id="ARBA00022692"/>
    </source>
</evidence>
<evidence type="ECO:0000313" key="11">
    <source>
        <dbReference type="EMBL" id="ONK81525.1"/>
    </source>
</evidence>
<dbReference type="Pfam" id="PF07714">
    <property type="entry name" value="PK_Tyr_Ser-Thr"/>
    <property type="match status" value="1"/>
</dbReference>
<evidence type="ECO:0000256" key="7">
    <source>
        <dbReference type="SAM" id="MobiDB-lite"/>
    </source>
</evidence>
<evidence type="ECO:0000313" key="12">
    <source>
        <dbReference type="Proteomes" id="UP000243459"/>
    </source>
</evidence>
<dbReference type="InterPro" id="IPR051824">
    <property type="entry name" value="LRR_Rcpt-Like_S/T_Kinase"/>
</dbReference>
<feature type="region of interest" description="Disordered" evidence="7">
    <location>
        <begin position="769"/>
        <end position="865"/>
    </location>
</feature>
<evidence type="ECO:0000256" key="4">
    <source>
        <dbReference type="ARBA" id="ARBA00022737"/>
    </source>
</evidence>
<dbReference type="FunFam" id="3.80.10.10:FF:000380">
    <property type="entry name" value="Putative inactive leucine-rich repeat receptor-like protein kinase"/>
    <property type="match status" value="1"/>
</dbReference>
<dbReference type="OMA" id="WIFTPEP"/>
<dbReference type="Pfam" id="PF00560">
    <property type="entry name" value="LRR_1"/>
    <property type="match status" value="1"/>
</dbReference>
<name>A0A5P1FT90_ASPOF</name>
<keyword evidence="6 8" id="KW-0472">Membrane</keyword>
<dbReference type="Gramene" id="ONK81525">
    <property type="protein sequence ID" value="ONK81525"/>
    <property type="gene ID" value="A4U43_C01F30130"/>
</dbReference>
<dbReference type="Gene3D" id="1.10.510.10">
    <property type="entry name" value="Transferase(Phosphotransferase) domain 1"/>
    <property type="match status" value="1"/>
</dbReference>
<keyword evidence="9" id="KW-0732">Signal</keyword>
<dbReference type="GO" id="GO:0005524">
    <property type="term" value="F:ATP binding"/>
    <property type="evidence" value="ECO:0007669"/>
    <property type="project" value="InterPro"/>
</dbReference>
<feature type="chain" id="PRO_5024292970" description="Protein kinase domain-containing protein" evidence="9">
    <location>
        <begin position="24"/>
        <end position="865"/>
    </location>
</feature>
<dbReference type="InterPro" id="IPR000719">
    <property type="entry name" value="Prot_kinase_dom"/>
</dbReference>
<evidence type="ECO:0000256" key="5">
    <source>
        <dbReference type="ARBA" id="ARBA00022989"/>
    </source>
</evidence>
<dbReference type="GO" id="GO:0016020">
    <property type="term" value="C:membrane"/>
    <property type="evidence" value="ECO:0007669"/>
    <property type="project" value="UniProtKB-SubCell"/>
</dbReference>
<dbReference type="PANTHER" id="PTHR48006">
    <property type="entry name" value="LEUCINE-RICH REPEAT-CONTAINING PROTEIN DDB_G0281931-RELATED"/>
    <property type="match status" value="1"/>
</dbReference>
<evidence type="ECO:0000256" key="6">
    <source>
        <dbReference type="ARBA" id="ARBA00023136"/>
    </source>
</evidence>
<keyword evidence="5 8" id="KW-1133">Transmembrane helix</keyword>
<feature type="transmembrane region" description="Helical" evidence="8">
    <location>
        <begin position="586"/>
        <end position="608"/>
    </location>
</feature>
<evidence type="ECO:0000256" key="2">
    <source>
        <dbReference type="ARBA" id="ARBA00022614"/>
    </source>
</evidence>
<dbReference type="PANTHER" id="PTHR48006:SF80">
    <property type="entry name" value="PROTEIN KINASE DOMAIN-CONTAINING PROTEIN"/>
    <property type="match status" value="1"/>
</dbReference>
<dbReference type="PROSITE" id="PS51450">
    <property type="entry name" value="LRR"/>
    <property type="match status" value="1"/>
</dbReference>
<feature type="signal peptide" evidence="9">
    <location>
        <begin position="1"/>
        <end position="23"/>
    </location>
</feature>
<dbReference type="EMBL" id="CM007381">
    <property type="protein sequence ID" value="ONK81525.1"/>
    <property type="molecule type" value="Genomic_DNA"/>
</dbReference>
<proteinExistence type="predicted"/>
<evidence type="ECO:0000256" key="1">
    <source>
        <dbReference type="ARBA" id="ARBA00004370"/>
    </source>
</evidence>
<dbReference type="FunFam" id="3.80.10.10:FF:000155">
    <property type="entry name" value="Putative inactive leucine-rich repeat receptor-like protein kinase"/>
    <property type="match status" value="1"/>
</dbReference>
<evidence type="ECO:0000259" key="10">
    <source>
        <dbReference type="PROSITE" id="PS50011"/>
    </source>
</evidence>
<dbReference type="InterPro" id="IPR001611">
    <property type="entry name" value="Leu-rich_rpt"/>
</dbReference>
<dbReference type="FunFam" id="3.30.200.20:FF:000479">
    <property type="entry name" value="Putative inactive leucine-rich repeat receptor-like protein kinase"/>
    <property type="match status" value="1"/>
</dbReference>
<dbReference type="Proteomes" id="UP000243459">
    <property type="component" value="Chromosome 1"/>
</dbReference>
<dbReference type="Gene3D" id="3.80.10.10">
    <property type="entry name" value="Ribonuclease Inhibitor"/>
    <property type="match status" value="2"/>
</dbReference>
<keyword evidence="2" id="KW-0433">Leucine-rich repeat</keyword>
<dbReference type="GO" id="GO:0004672">
    <property type="term" value="F:protein kinase activity"/>
    <property type="evidence" value="ECO:0007669"/>
    <property type="project" value="InterPro"/>
</dbReference>
<reference evidence="12" key="1">
    <citation type="journal article" date="2017" name="Nat. Commun.">
        <title>The asparagus genome sheds light on the origin and evolution of a young Y chromosome.</title>
        <authorList>
            <person name="Harkess A."/>
            <person name="Zhou J."/>
            <person name="Xu C."/>
            <person name="Bowers J.E."/>
            <person name="Van der Hulst R."/>
            <person name="Ayyampalayam S."/>
            <person name="Mercati F."/>
            <person name="Riccardi P."/>
            <person name="McKain M.R."/>
            <person name="Kakrana A."/>
            <person name="Tang H."/>
            <person name="Ray J."/>
            <person name="Groenendijk J."/>
            <person name="Arikit S."/>
            <person name="Mathioni S.M."/>
            <person name="Nakano M."/>
            <person name="Shan H."/>
            <person name="Telgmann-Rauber A."/>
            <person name="Kanno A."/>
            <person name="Yue Z."/>
            <person name="Chen H."/>
            <person name="Li W."/>
            <person name="Chen Y."/>
            <person name="Xu X."/>
            <person name="Zhang Y."/>
            <person name="Luo S."/>
            <person name="Chen H."/>
            <person name="Gao J."/>
            <person name="Mao Z."/>
            <person name="Pires J.C."/>
            <person name="Luo M."/>
            <person name="Kudrna D."/>
            <person name="Wing R.A."/>
            <person name="Meyers B.C."/>
            <person name="Yi K."/>
            <person name="Kong H."/>
            <person name="Lavrijsen P."/>
            <person name="Sunseri F."/>
            <person name="Falavigna A."/>
            <person name="Ye Y."/>
            <person name="Leebens-Mack J.H."/>
            <person name="Chen G."/>
        </authorList>
    </citation>
    <scope>NUCLEOTIDE SEQUENCE [LARGE SCALE GENOMIC DNA]</scope>
    <source>
        <strain evidence="12">cv. DH0086</strain>
    </source>
</reference>
<dbReference type="SUPFAM" id="SSF56112">
    <property type="entry name" value="Protein kinase-like (PK-like)"/>
    <property type="match status" value="1"/>
</dbReference>
<dbReference type="InterPro" id="IPR001245">
    <property type="entry name" value="Ser-Thr/Tyr_kinase_cat_dom"/>
</dbReference>
<feature type="compositionally biased region" description="Basic and acidic residues" evidence="7">
    <location>
        <begin position="851"/>
        <end position="865"/>
    </location>
</feature>
<sequence length="865" mass="95356">MSQSIAVLAFVISCLLLIQSTQQLTLSETQVLFQIRKQLEYPRQLEAWNDTHLDFCSAPTSPFLMITCEGNSVTELKIVGDKIAKPGKFEGYSVQDHTLSRDFSVDSFITTLTRLTSLRVVILVSLGVWGPLPDKIHRLNSLEVLDLSSNFLYGSIPPKISVMKRLETLTLDGNYFNETVPDWFNLLLNLTVLSLQRNQLNGPLPTSIGKVNALTDLSISGNHISGKIPDLSSLTNLEVLDIRDNELDSEIPDMPKSLVTILLSKNSLSGEIPEEFGELERLQHLDLSFNLLEGTPPVAVFSLPNISYVNLESNMLSGSLPSSITCSSQLGFVDVSTNRLSGDLPSCLSSSLNKRVVKFGGNCLNIDLQYQHDSTYCMQGKSSKIRDIGLMIAVIGGIAVICMLVLLVFVIFCRKNCKRAIGEQRLLPKLLPDNSASGFSSEILASARYISQAAKLGTQVLPTHRVFSLEELKEATRNFERASYVGEGSIGKLYKGRLDNGTFVAIRCLALSKRYSIRNLKLRLDLLSKLRHPNLVCLLGHCVDASLEDSSVNMVFLVYEYVSNGNLRAHLSDYSSQKVLKWSDRLGVLIGIAKAVHFLHTGIIPGFFNNRLRTNNILVDEHCIAKVSDYGLSIISEEIYRHEAKAEGQKTVQRKNSTLETVNLEDDVYSFGLILLEALVGPSISEKGEAFSLNLLDKSFNKLEEQKGIIDPIILSNCSQESLSIVISMTSKCLSQESSARPSIEDVLWNLHYAAQNLSVLPPPPLSAYSSSNRRLDQSLDHGTCSRQDRRPSISSPDTKPRSSTRSPPPPLRSPTEQLTAPTARPSPAFVTPDRAAHSTDGETPSQIPDRAAHSTDGEGLLRRS</sequence>
<dbReference type="InterPro" id="IPR003591">
    <property type="entry name" value="Leu-rich_rpt_typical-subtyp"/>
</dbReference>
<dbReference type="FunFam" id="1.10.510.10:FF:000657">
    <property type="entry name" value="Putative inactive leucine-rich repeat receptor-like protein kinase"/>
    <property type="match status" value="1"/>
</dbReference>
<feature type="transmembrane region" description="Helical" evidence="8">
    <location>
        <begin position="388"/>
        <end position="412"/>
    </location>
</feature>
<dbReference type="InterPro" id="IPR011009">
    <property type="entry name" value="Kinase-like_dom_sf"/>
</dbReference>
<dbReference type="Gene3D" id="3.30.200.20">
    <property type="entry name" value="Phosphorylase Kinase, domain 1"/>
    <property type="match status" value="1"/>
</dbReference>
<dbReference type="SUPFAM" id="SSF52058">
    <property type="entry name" value="L domain-like"/>
    <property type="match status" value="1"/>
</dbReference>
<dbReference type="Pfam" id="PF13855">
    <property type="entry name" value="LRR_8"/>
    <property type="match status" value="2"/>
</dbReference>
<evidence type="ECO:0000256" key="8">
    <source>
        <dbReference type="SAM" id="Phobius"/>
    </source>
</evidence>
<keyword evidence="12" id="KW-1185">Reference proteome</keyword>
<gene>
    <name evidence="11" type="ORF">A4U43_C01F30130</name>
</gene>
<organism evidence="11 12">
    <name type="scientific">Asparagus officinalis</name>
    <name type="common">Garden asparagus</name>
    <dbReference type="NCBI Taxonomy" id="4686"/>
    <lineage>
        <taxon>Eukaryota</taxon>
        <taxon>Viridiplantae</taxon>
        <taxon>Streptophyta</taxon>
        <taxon>Embryophyta</taxon>
        <taxon>Tracheophyta</taxon>
        <taxon>Spermatophyta</taxon>
        <taxon>Magnoliopsida</taxon>
        <taxon>Liliopsida</taxon>
        <taxon>Asparagales</taxon>
        <taxon>Asparagaceae</taxon>
        <taxon>Asparagoideae</taxon>
        <taxon>Asparagus</taxon>
    </lineage>
</organism>
<protein>
    <recommendedName>
        <fullName evidence="10">Protein kinase domain-containing protein</fullName>
    </recommendedName>
</protein>
<comment type="subcellular location">
    <subcellularLocation>
        <location evidence="1">Membrane</location>
    </subcellularLocation>
</comment>
<feature type="compositionally biased region" description="Low complexity" evidence="7">
    <location>
        <begin position="795"/>
        <end position="806"/>
    </location>
</feature>
<keyword evidence="3 8" id="KW-0812">Transmembrane</keyword>
<accession>A0A5P1FT90</accession>
<dbReference type="InterPro" id="IPR032675">
    <property type="entry name" value="LRR_dom_sf"/>
</dbReference>
<dbReference type="SMART" id="SM00369">
    <property type="entry name" value="LRR_TYP"/>
    <property type="match status" value="4"/>
</dbReference>
<keyword evidence="4" id="KW-0677">Repeat</keyword>
<feature type="domain" description="Protein kinase" evidence="10">
    <location>
        <begin position="479"/>
        <end position="755"/>
    </location>
</feature>